<dbReference type="RefSeq" id="WP_111062968.1">
    <property type="nucleotide sequence ID" value="NZ_JBHUCU010000032.1"/>
</dbReference>
<feature type="signal peptide" evidence="2">
    <location>
        <begin position="1"/>
        <end position="19"/>
    </location>
</feature>
<comment type="caution">
    <text evidence="3">The sequence shown here is derived from an EMBL/GenBank/DDBJ whole genome shotgun (WGS) entry which is preliminary data.</text>
</comment>
<evidence type="ECO:0000313" key="3">
    <source>
        <dbReference type="EMBL" id="PZE16922.1"/>
    </source>
</evidence>
<sequence>MKNYILFLAMCAFQFISFGQFGITLKEHNNTCGINSCEGSIFFLFSTASLNPITYTHFYGTTTFSSGSGSGGQGITGLCAGSYNFHFEDTTGQTYDTTIVITEYEAFEAELMVTKPNTNNLNCDGEVIPIAITGGIAPFSIVDNYVFNCYNYFDVFEPNSLCSGSYYTFVKDSVGCESVTPCISTQFLSTVETIIDHFEITFQADILKVSEPFDQLCIYNLSGQIVLESSGAEQSIYTNELVTGIYIVSIVSKGKVYNQKVVKS</sequence>
<evidence type="ECO:0008006" key="5">
    <source>
        <dbReference type="Google" id="ProtNLM"/>
    </source>
</evidence>
<dbReference type="Proteomes" id="UP000249248">
    <property type="component" value="Unassembled WGS sequence"/>
</dbReference>
<dbReference type="EMBL" id="QKSB01000005">
    <property type="protein sequence ID" value="PZE16922.1"/>
    <property type="molecule type" value="Genomic_DNA"/>
</dbReference>
<dbReference type="OrthoDB" id="9805017at2"/>
<accession>A0A2W1NMN2</accession>
<dbReference type="InterPro" id="IPR026444">
    <property type="entry name" value="Secre_tail"/>
</dbReference>
<feature type="chain" id="PRO_5015907621" description="Secretion system C-terminal sorting domain-containing protein" evidence="2">
    <location>
        <begin position="20"/>
        <end position="264"/>
    </location>
</feature>
<dbReference type="AlphaFoldDB" id="A0A2W1NMN2"/>
<protein>
    <recommendedName>
        <fullName evidence="5">Secretion system C-terminal sorting domain-containing protein</fullName>
    </recommendedName>
</protein>
<keyword evidence="4" id="KW-1185">Reference proteome</keyword>
<proteinExistence type="predicted"/>
<evidence type="ECO:0000256" key="1">
    <source>
        <dbReference type="ARBA" id="ARBA00022729"/>
    </source>
</evidence>
<reference evidence="3 4" key="1">
    <citation type="submission" date="2018-06" db="EMBL/GenBank/DDBJ databases">
        <title>The draft genome sequence of Crocinitomix sp. SM1701.</title>
        <authorList>
            <person name="Zhang X."/>
        </authorList>
    </citation>
    <scope>NUCLEOTIDE SEQUENCE [LARGE SCALE GENOMIC DNA]</scope>
    <source>
        <strain evidence="3 4">SM1701</strain>
    </source>
</reference>
<keyword evidence="1 2" id="KW-0732">Signal</keyword>
<organism evidence="3 4">
    <name type="scientific">Putridiphycobacter roseus</name>
    <dbReference type="NCBI Taxonomy" id="2219161"/>
    <lineage>
        <taxon>Bacteria</taxon>
        <taxon>Pseudomonadati</taxon>
        <taxon>Bacteroidota</taxon>
        <taxon>Flavobacteriia</taxon>
        <taxon>Flavobacteriales</taxon>
        <taxon>Crocinitomicaceae</taxon>
        <taxon>Putridiphycobacter</taxon>
    </lineage>
</organism>
<gene>
    <name evidence="3" type="ORF">DNU06_09190</name>
</gene>
<dbReference type="NCBIfam" id="TIGR04183">
    <property type="entry name" value="Por_Secre_tail"/>
    <property type="match status" value="1"/>
</dbReference>
<evidence type="ECO:0000256" key="2">
    <source>
        <dbReference type="SAM" id="SignalP"/>
    </source>
</evidence>
<evidence type="ECO:0000313" key="4">
    <source>
        <dbReference type="Proteomes" id="UP000249248"/>
    </source>
</evidence>
<name>A0A2W1NMN2_9FLAO</name>